<evidence type="ECO:0000313" key="1">
    <source>
        <dbReference type="EMBL" id="KAJ1170914.1"/>
    </source>
</evidence>
<evidence type="ECO:0000313" key="2">
    <source>
        <dbReference type="Proteomes" id="UP001066276"/>
    </source>
</evidence>
<dbReference type="Proteomes" id="UP001066276">
    <property type="component" value="Chromosome 4_1"/>
</dbReference>
<sequence>MVGLAVPGVCCCLRAESYTWALQSVAHSPAAFCLTSPVPLLLVGFAVPGVCCCLGAGPYTRALQSTPHRPSARDACGPCLAKGGPVEDRWRPG</sequence>
<proteinExistence type="predicted"/>
<accession>A0AAV7T324</accession>
<gene>
    <name evidence="1" type="ORF">NDU88_002785</name>
</gene>
<protein>
    <submittedName>
        <fullName evidence="1">Uncharacterized protein</fullName>
    </submittedName>
</protein>
<organism evidence="1 2">
    <name type="scientific">Pleurodeles waltl</name>
    <name type="common">Iberian ribbed newt</name>
    <dbReference type="NCBI Taxonomy" id="8319"/>
    <lineage>
        <taxon>Eukaryota</taxon>
        <taxon>Metazoa</taxon>
        <taxon>Chordata</taxon>
        <taxon>Craniata</taxon>
        <taxon>Vertebrata</taxon>
        <taxon>Euteleostomi</taxon>
        <taxon>Amphibia</taxon>
        <taxon>Batrachia</taxon>
        <taxon>Caudata</taxon>
        <taxon>Salamandroidea</taxon>
        <taxon>Salamandridae</taxon>
        <taxon>Pleurodelinae</taxon>
        <taxon>Pleurodeles</taxon>
    </lineage>
</organism>
<name>A0AAV7T324_PLEWA</name>
<dbReference type="AlphaFoldDB" id="A0AAV7T324"/>
<keyword evidence="2" id="KW-1185">Reference proteome</keyword>
<dbReference type="EMBL" id="JANPWB010000007">
    <property type="protein sequence ID" value="KAJ1170914.1"/>
    <property type="molecule type" value="Genomic_DNA"/>
</dbReference>
<comment type="caution">
    <text evidence="1">The sequence shown here is derived from an EMBL/GenBank/DDBJ whole genome shotgun (WGS) entry which is preliminary data.</text>
</comment>
<reference evidence="1" key="1">
    <citation type="journal article" date="2022" name="bioRxiv">
        <title>Sequencing and chromosome-scale assembly of the giantPleurodeles waltlgenome.</title>
        <authorList>
            <person name="Brown T."/>
            <person name="Elewa A."/>
            <person name="Iarovenko S."/>
            <person name="Subramanian E."/>
            <person name="Araus A.J."/>
            <person name="Petzold A."/>
            <person name="Susuki M."/>
            <person name="Suzuki K.-i.T."/>
            <person name="Hayashi T."/>
            <person name="Toyoda A."/>
            <person name="Oliveira C."/>
            <person name="Osipova E."/>
            <person name="Leigh N.D."/>
            <person name="Simon A."/>
            <person name="Yun M.H."/>
        </authorList>
    </citation>
    <scope>NUCLEOTIDE SEQUENCE</scope>
    <source>
        <strain evidence="1">20211129_DDA</strain>
        <tissue evidence="1">Liver</tissue>
    </source>
</reference>